<name>A0ACB8UVL6_9EURO</name>
<protein>
    <submittedName>
        <fullName evidence="1">Uncharacterized protein</fullName>
    </submittedName>
</protein>
<organism evidence="1">
    <name type="scientific">Ophidiomyces ophidiicola</name>
    <dbReference type="NCBI Taxonomy" id="1387563"/>
    <lineage>
        <taxon>Eukaryota</taxon>
        <taxon>Fungi</taxon>
        <taxon>Dikarya</taxon>
        <taxon>Ascomycota</taxon>
        <taxon>Pezizomycotina</taxon>
        <taxon>Eurotiomycetes</taxon>
        <taxon>Eurotiomycetidae</taxon>
        <taxon>Onygenales</taxon>
        <taxon>Onygenaceae</taxon>
        <taxon>Ophidiomyces</taxon>
    </lineage>
</organism>
<proteinExistence type="predicted"/>
<evidence type="ECO:0000313" key="1">
    <source>
        <dbReference type="EMBL" id="KAI2386201.1"/>
    </source>
</evidence>
<reference evidence="1" key="1">
    <citation type="journal article" date="2022" name="bioRxiv">
        <title>Population genetic analysis of Ophidiomyces ophidiicola, the causative agent of snake fungal disease, indicates recent introductions to the USA.</title>
        <authorList>
            <person name="Ladner J.T."/>
            <person name="Palmer J.M."/>
            <person name="Ettinger C.L."/>
            <person name="Stajich J.E."/>
            <person name="Farrell T.M."/>
            <person name="Glorioso B.M."/>
            <person name="Lawson B."/>
            <person name="Price S.J."/>
            <person name="Stengle A.G."/>
            <person name="Grear D.A."/>
            <person name="Lorch J.M."/>
        </authorList>
    </citation>
    <scope>NUCLEOTIDE SEQUENCE</scope>
    <source>
        <strain evidence="1">NWHC 24266-5</strain>
    </source>
</reference>
<gene>
    <name evidence="1" type="ORF">LOY88_003671</name>
</gene>
<sequence length="287" mass="30953">MAHPAFSQQLSDMIEPGSILVSSARHFAVVFFDTVFRRGEILAPILRMSQIRSEAFAKFWIEFSGARSPEAATEAEPVGSNALLPPLLATARGVILDIGPGTGTQTPLFTNPGIKVIYGAEPTQDLHADLQAKAERCGKSSTYKILHCGAQPQSLVPALDKAGFEDLASGVFDTIVCVRVLCSVPNPDDTIRGLYQLLKPGGKMLVAEHVANPWYAKNGSVLGRLAQIFYTLLGWPFFVGDCQLGRNTRKSLVMAAAKDGGWETDTLELSFGWSAIPYISGTLVKRG</sequence>
<accession>A0ACB8UVL6</accession>
<dbReference type="EMBL" id="JALBCA010000050">
    <property type="protein sequence ID" value="KAI2386201.1"/>
    <property type="molecule type" value="Genomic_DNA"/>
</dbReference>
<comment type="caution">
    <text evidence="1">The sequence shown here is derived from an EMBL/GenBank/DDBJ whole genome shotgun (WGS) entry which is preliminary data.</text>
</comment>